<protein>
    <submittedName>
        <fullName evidence="8">RNA polymerase sigma factor</fullName>
    </submittedName>
</protein>
<dbReference type="Proteomes" id="UP000682811">
    <property type="component" value="Unassembled WGS sequence"/>
</dbReference>
<evidence type="ECO:0000256" key="4">
    <source>
        <dbReference type="ARBA" id="ARBA00023125"/>
    </source>
</evidence>
<name>A0A920CVZ5_9BACL</name>
<dbReference type="InterPro" id="IPR039425">
    <property type="entry name" value="RNA_pol_sigma-70-like"/>
</dbReference>
<keyword evidence="2" id="KW-0805">Transcription regulation</keyword>
<evidence type="ECO:0000313" key="8">
    <source>
        <dbReference type="EMBL" id="GIO50863.1"/>
    </source>
</evidence>
<keyword evidence="3" id="KW-0731">Sigma factor</keyword>
<dbReference type="InterPro" id="IPR014284">
    <property type="entry name" value="RNA_pol_sigma-70_dom"/>
</dbReference>
<dbReference type="Gene3D" id="1.10.10.10">
    <property type="entry name" value="Winged helix-like DNA-binding domain superfamily/Winged helix DNA-binding domain"/>
    <property type="match status" value="1"/>
</dbReference>
<dbReference type="AlphaFoldDB" id="A0A920CVZ5"/>
<organism evidence="8 9">
    <name type="scientific">Paenibacillus azoreducens</name>
    <dbReference type="NCBI Taxonomy" id="116718"/>
    <lineage>
        <taxon>Bacteria</taxon>
        <taxon>Bacillati</taxon>
        <taxon>Bacillota</taxon>
        <taxon>Bacilli</taxon>
        <taxon>Bacillales</taxon>
        <taxon>Paenibacillaceae</taxon>
        <taxon>Paenibacillus</taxon>
    </lineage>
</organism>
<comment type="caution">
    <text evidence="8">The sequence shown here is derived from an EMBL/GenBank/DDBJ whole genome shotgun (WGS) entry which is preliminary data.</text>
</comment>
<dbReference type="PANTHER" id="PTHR43133">
    <property type="entry name" value="RNA POLYMERASE ECF-TYPE SIGMA FACTO"/>
    <property type="match status" value="1"/>
</dbReference>
<feature type="domain" description="RNA polymerase sigma factor 70 region 4 type 2" evidence="7">
    <location>
        <begin position="109"/>
        <end position="161"/>
    </location>
</feature>
<proteinExistence type="inferred from homology"/>
<evidence type="ECO:0000256" key="3">
    <source>
        <dbReference type="ARBA" id="ARBA00023082"/>
    </source>
</evidence>
<gene>
    <name evidence="8" type="ORF">J34TS1_56280</name>
</gene>
<comment type="similarity">
    <text evidence="1">Belongs to the sigma-70 factor family. ECF subfamily.</text>
</comment>
<evidence type="ECO:0000259" key="7">
    <source>
        <dbReference type="Pfam" id="PF08281"/>
    </source>
</evidence>
<dbReference type="InterPro" id="IPR013249">
    <property type="entry name" value="RNA_pol_sigma70_r4_t2"/>
</dbReference>
<accession>A0A920CVZ5</accession>
<feature type="domain" description="RNA polymerase sigma-70 region 2" evidence="6">
    <location>
        <begin position="15"/>
        <end position="82"/>
    </location>
</feature>
<evidence type="ECO:0000256" key="2">
    <source>
        <dbReference type="ARBA" id="ARBA00023015"/>
    </source>
</evidence>
<dbReference type="Pfam" id="PF08281">
    <property type="entry name" value="Sigma70_r4_2"/>
    <property type="match status" value="1"/>
</dbReference>
<evidence type="ECO:0000259" key="6">
    <source>
        <dbReference type="Pfam" id="PF04542"/>
    </source>
</evidence>
<dbReference type="InterPro" id="IPR013325">
    <property type="entry name" value="RNA_pol_sigma_r2"/>
</dbReference>
<evidence type="ECO:0000313" key="9">
    <source>
        <dbReference type="Proteomes" id="UP000682811"/>
    </source>
</evidence>
<dbReference type="SUPFAM" id="SSF88946">
    <property type="entry name" value="Sigma2 domain of RNA polymerase sigma factors"/>
    <property type="match status" value="1"/>
</dbReference>
<reference evidence="8 9" key="1">
    <citation type="submission" date="2021-03" db="EMBL/GenBank/DDBJ databases">
        <title>Antimicrobial resistance genes in bacteria isolated from Japanese honey, and their potential for conferring macrolide and lincosamide resistance in the American foulbrood pathogen Paenibacillus larvae.</title>
        <authorList>
            <person name="Okamoto M."/>
            <person name="Kumagai M."/>
            <person name="Kanamori H."/>
            <person name="Takamatsu D."/>
        </authorList>
    </citation>
    <scope>NUCLEOTIDE SEQUENCE [LARGE SCALE GENOMIC DNA]</scope>
    <source>
        <strain evidence="8 9">J34TS1</strain>
    </source>
</reference>
<dbReference type="NCBIfam" id="TIGR02937">
    <property type="entry name" value="sigma70-ECF"/>
    <property type="match status" value="1"/>
</dbReference>
<dbReference type="GO" id="GO:0003677">
    <property type="term" value="F:DNA binding"/>
    <property type="evidence" value="ECO:0007669"/>
    <property type="project" value="UniProtKB-KW"/>
</dbReference>
<evidence type="ECO:0000256" key="1">
    <source>
        <dbReference type="ARBA" id="ARBA00010641"/>
    </source>
</evidence>
<dbReference type="GO" id="GO:0016987">
    <property type="term" value="F:sigma factor activity"/>
    <property type="evidence" value="ECO:0007669"/>
    <property type="project" value="UniProtKB-KW"/>
</dbReference>
<dbReference type="Pfam" id="PF04542">
    <property type="entry name" value="Sigma70_r2"/>
    <property type="match status" value="1"/>
</dbReference>
<dbReference type="EMBL" id="BORT01000039">
    <property type="protein sequence ID" value="GIO50863.1"/>
    <property type="molecule type" value="Genomic_DNA"/>
</dbReference>
<dbReference type="SUPFAM" id="SSF88659">
    <property type="entry name" value="Sigma3 and sigma4 domains of RNA polymerase sigma factors"/>
    <property type="match status" value="1"/>
</dbReference>
<dbReference type="CDD" id="cd06171">
    <property type="entry name" value="Sigma70_r4"/>
    <property type="match status" value="1"/>
</dbReference>
<sequence length="182" mass="21318">MVDNHMLSEEEARVLYEAHSPYVYGIALMLTRSPAIADDIMQETFLRVFQKYHTYDPSRPLRPWLYRITVNLVKSTMRKQKWLLFQDTLPERHDGNTLEDGIVRNEGERELWEAVHALTPKRREVIILHYYAGLTLPEVASVLRIREGTCKSRLHEALKQLRQSGVTTAMGFPVRRKCNEPR</sequence>
<evidence type="ECO:0000256" key="5">
    <source>
        <dbReference type="ARBA" id="ARBA00023163"/>
    </source>
</evidence>
<dbReference type="InterPro" id="IPR007627">
    <property type="entry name" value="RNA_pol_sigma70_r2"/>
</dbReference>
<keyword evidence="4" id="KW-0238">DNA-binding</keyword>
<dbReference type="GO" id="GO:0006352">
    <property type="term" value="P:DNA-templated transcription initiation"/>
    <property type="evidence" value="ECO:0007669"/>
    <property type="project" value="InterPro"/>
</dbReference>
<keyword evidence="5" id="KW-0804">Transcription</keyword>
<dbReference type="RefSeq" id="WP_237100016.1">
    <property type="nucleotide sequence ID" value="NZ_AP025343.1"/>
</dbReference>
<dbReference type="PANTHER" id="PTHR43133:SF8">
    <property type="entry name" value="RNA POLYMERASE SIGMA FACTOR HI_1459-RELATED"/>
    <property type="match status" value="1"/>
</dbReference>
<dbReference type="InterPro" id="IPR013324">
    <property type="entry name" value="RNA_pol_sigma_r3/r4-like"/>
</dbReference>
<dbReference type="Gene3D" id="1.10.1740.10">
    <property type="match status" value="1"/>
</dbReference>
<keyword evidence="9" id="KW-1185">Reference proteome</keyword>
<dbReference type="InterPro" id="IPR036388">
    <property type="entry name" value="WH-like_DNA-bd_sf"/>
</dbReference>